<evidence type="ECO:0000313" key="7">
    <source>
        <dbReference type="EMBL" id="EER35756.1"/>
    </source>
</evidence>
<sequence length="565" mass="65707">MARRSKIDEDNDSDLDEVDAFNANREKILLDQAGEYGRQRDYDDDDSEEEVMNIEDDSDDEVEQQGQSDDGEEEEEEEEEEDEEEYEEKGWGGRKNYYGGDEISDDEDEDAKQMTEEALRQQKKHLQELQMDDYLDDDMQLDWQKKADVYDNKESENNKSTIEILKTDNSFENLNDDDKLKILKQSFPEFIPLLKEFTELKSKSQDFSKIDKNEIISIKIVALNAYLAALASYFAIFIDNLSNNNQDDAFISMKDNPIMETILSSREIWRQANELPEDAELPEKQEEDVHEEVYEFASSDIDEDAFVDAKEEQSGSEDIDDDDDDDKEEESEEDDNLDIDVNTERKIKRISMRHGDDFTEGDIEDIDMEDKQRRKKTLRFYTSKIDKAAAKKEQLFTGDMDVPYKERLFERQQRLIEEARQRGLDKRDIDLPDEELNSANVDDDDDDGYYQSVKQNKIQKKQSRKSAHEAAVKAAKEGKLAELQEGLGEDGKRAINYQILKNKGLTPHRKKEYRNSRVKKRKQYEKAQKKLKSVRQVYDSSKSSAPYGGETTGIKKGLSRSVKLV</sequence>
<comment type="similarity">
    <text evidence="2">Belongs to the SAS10 family.</text>
</comment>
<dbReference type="Proteomes" id="UP000002037">
    <property type="component" value="Unassembled WGS sequence"/>
</dbReference>
<dbReference type="GO" id="GO:0000447">
    <property type="term" value="P:endonucleolytic cleavage in ITS1 to separate SSU-rRNA from 5.8S rRNA and LSU-rRNA from tricistronic rRNA transcript (SSU-rRNA, 5.8S rRNA, LSU-rRNA)"/>
    <property type="evidence" value="ECO:0007669"/>
    <property type="project" value="EnsemblFungi"/>
</dbReference>
<protein>
    <recommendedName>
        <fullName evidence="6">Sas10 C-terminal domain-containing protein</fullName>
    </recommendedName>
</protein>
<evidence type="ECO:0000259" key="6">
    <source>
        <dbReference type="Pfam" id="PF09368"/>
    </source>
</evidence>
<dbReference type="GeneID" id="8298428"/>
<evidence type="ECO:0000256" key="2">
    <source>
        <dbReference type="ARBA" id="ARBA00010979"/>
    </source>
</evidence>
<feature type="region of interest" description="Disordered" evidence="4">
    <location>
        <begin position="304"/>
        <end position="340"/>
    </location>
</feature>
<evidence type="ECO:0000256" key="1">
    <source>
        <dbReference type="ARBA" id="ARBA00004123"/>
    </source>
</evidence>
<proteinExistence type="inferred from homology"/>
<feature type="compositionally biased region" description="Basic residues" evidence="4">
    <location>
        <begin position="506"/>
        <end position="533"/>
    </location>
</feature>
<dbReference type="eggNOG" id="KOG3118">
    <property type="taxonomic scope" value="Eukaryota"/>
</dbReference>
<organism evidence="7 8">
    <name type="scientific">Candida tropicalis (strain ATCC MYA-3404 / T1)</name>
    <name type="common">Yeast</name>
    <dbReference type="NCBI Taxonomy" id="294747"/>
    <lineage>
        <taxon>Eukaryota</taxon>
        <taxon>Fungi</taxon>
        <taxon>Dikarya</taxon>
        <taxon>Ascomycota</taxon>
        <taxon>Saccharomycotina</taxon>
        <taxon>Pichiomycetes</taxon>
        <taxon>Debaryomycetaceae</taxon>
        <taxon>Candida/Lodderomyces clade</taxon>
        <taxon>Candida</taxon>
    </lineage>
</organism>
<dbReference type="PANTHER" id="PTHR13237:SF8">
    <property type="entry name" value="SOMETHING ABOUT SILENCING PROTEIN 10"/>
    <property type="match status" value="1"/>
</dbReference>
<keyword evidence="3" id="KW-0539">Nucleus</keyword>
<dbReference type="InterPro" id="IPR018972">
    <property type="entry name" value="Sas10_C_dom"/>
</dbReference>
<evidence type="ECO:0000313" key="8">
    <source>
        <dbReference type="Proteomes" id="UP000002037"/>
    </source>
</evidence>
<keyword evidence="5" id="KW-0812">Transmembrane</keyword>
<name>C5M356_CANTT</name>
<dbReference type="EMBL" id="GG692395">
    <property type="protein sequence ID" value="EER35756.1"/>
    <property type="molecule type" value="Genomic_DNA"/>
</dbReference>
<dbReference type="GO" id="GO:0032040">
    <property type="term" value="C:small-subunit processome"/>
    <property type="evidence" value="ECO:0007669"/>
    <property type="project" value="EnsemblFungi"/>
</dbReference>
<dbReference type="PANTHER" id="PTHR13237">
    <property type="entry name" value="SOMETHING ABOUT SILENCING PROTEIN 10-RELATED"/>
    <property type="match status" value="1"/>
</dbReference>
<feature type="compositionally biased region" description="Acidic residues" evidence="4">
    <location>
        <begin position="314"/>
        <end position="338"/>
    </location>
</feature>
<dbReference type="RefSeq" id="XP_002545714.1">
    <property type="nucleotide sequence ID" value="XM_002545668.1"/>
</dbReference>
<comment type="subcellular location">
    <subcellularLocation>
        <location evidence="1">Nucleus</location>
    </subcellularLocation>
</comment>
<evidence type="ECO:0000256" key="4">
    <source>
        <dbReference type="SAM" id="MobiDB-lite"/>
    </source>
</evidence>
<feature type="region of interest" description="Disordered" evidence="4">
    <location>
        <begin position="426"/>
        <end position="449"/>
    </location>
</feature>
<evidence type="ECO:0000256" key="3">
    <source>
        <dbReference type="ARBA" id="ARBA00023242"/>
    </source>
</evidence>
<feature type="region of interest" description="Disordered" evidence="4">
    <location>
        <begin position="503"/>
        <end position="565"/>
    </location>
</feature>
<feature type="compositionally biased region" description="Acidic residues" evidence="4">
    <location>
        <begin position="42"/>
        <end position="87"/>
    </location>
</feature>
<keyword evidence="5" id="KW-0472">Membrane</keyword>
<reference evidence="7 8" key="1">
    <citation type="journal article" date="2009" name="Nature">
        <title>Evolution of pathogenicity and sexual reproduction in eight Candida genomes.</title>
        <authorList>
            <person name="Butler G."/>
            <person name="Rasmussen M.D."/>
            <person name="Lin M.F."/>
            <person name="Santos M.A."/>
            <person name="Sakthikumar S."/>
            <person name="Munro C.A."/>
            <person name="Rheinbay E."/>
            <person name="Grabherr M."/>
            <person name="Forche A."/>
            <person name="Reedy J.L."/>
            <person name="Agrafioti I."/>
            <person name="Arnaud M.B."/>
            <person name="Bates S."/>
            <person name="Brown A.J."/>
            <person name="Brunke S."/>
            <person name="Costanzo M.C."/>
            <person name="Fitzpatrick D.A."/>
            <person name="de Groot P.W."/>
            <person name="Harris D."/>
            <person name="Hoyer L.L."/>
            <person name="Hube B."/>
            <person name="Klis F.M."/>
            <person name="Kodira C."/>
            <person name="Lennard N."/>
            <person name="Logue M.E."/>
            <person name="Martin R."/>
            <person name="Neiman A.M."/>
            <person name="Nikolaou E."/>
            <person name="Quail M.A."/>
            <person name="Quinn J."/>
            <person name="Santos M.C."/>
            <person name="Schmitzberger F.F."/>
            <person name="Sherlock G."/>
            <person name="Shah P."/>
            <person name="Silverstein K.A."/>
            <person name="Skrzypek M.S."/>
            <person name="Soll D."/>
            <person name="Staggs R."/>
            <person name="Stansfield I."/>
            <person name="Stumpf M.P."/>
            <person name="Sudbery P.E."/>
            <person name="Srikantha T."/>
            <person name="Zeng Q."/>
            <person name="Berman J."/>
            <person name="Berriman M."/>
            <person name="Heitman J."/>
            <person name="Gow N.A."/>
            <person name="Lorenz M.C."/>
            <person name="Birren B.W."/>
            <person name="Kellis M."/>
            <person name="Cuomo C.A."/>
        </authorList>
    </citation>
    <scope>NUCLEOTIDE SEQUENCE [LARGE SCALE GENOMIC DNA]</scope>
    <source>
        <strain evidence="8">ATCC MYA-3404 / T1</strain>
    </source>
</reference>
<keyword evidence="5" id="KW-1133">Transmembrane helix</keyword>
<dbReference type="HOGENOM" id="CLU_019106_1_0_1"/>
<dbReference type="GO" id="GO:0000472">
    <property type="term" value="P:endonucleolytic cleavage to generate mature 5'-end of SSU-rRNA from (SSU-rRNA, 5.8S rRNA, LSU-rRNA)"/>
    <property type="evidence" value="ECO:0007669"/>
    <property type="project" value="EnsemblFungi"/>
</dbReference>
<feature type="compositionally biased region" description="Acidic residues" evidence="4">
    <location>
        <begin position="431"/>
        <end position="448"/>
    </location>
</feature>
<feature type="domain" description="Sas10 C-terminal" evidence="6">
    <location>
        <begin position="489"/>
        <end position="564"/>
    </location>
</feature>
<dbReference type="STRING" id="294747.C5M356"/>
<accession>C5M356</accession>
<gene>
    <name evidence="7" type="ORF">CTRG_00495</name>
</gene>
<dbReference type="AlphaFoldDB" id="C5M356"/>
<dbReference type="GO" id="GO:0000480">
    <property type="term" value="P:endonucleolytic cleavage in 5'-ETS of tricistronic rRNA transcript (SSU-rRNA, 5.8S rRNA, LSU-rRNA)"/>
    <property type="evidence" value="ECO:0007669"/>
    <property type="project" value="EnsemblFungi"/>
</dbReference>
<dbReference type="GO" id="GO:0042802">
    <property type="term" value="F:identical protein binding"/>
    <property type="evidence" value="ECO:0007669"/>
    <property type="project" value="EnsemblFungi"/>
</dbReference>
<evidence type="ECO:0000256" key="5">
    <source>
        <dbReference type="SAM" id="Phobius"/>
    </source>
</evidence>
<feature type="compositionally biased region" description="Acidic residues" evidence="4">
    <location>
        <begin position="9"/>
        <end position="19"/>
    </location>
</feature>
<feature type="transmembrane region" description="Helical" evidence="5">
    <location>
        <begin position="216"/>
        <end position="238"/>
    </location>
</feature>
<keyword evidence="8" id="KW-1185">Reference proteome</keyword>
<dbReference type="KEGG" id="ctp:CTRG_00495"/>
<dbReference type="OrthoDB" id="1924577at2759"/>
<feature type="region of interest" description="Disordered" evidence="4">
    <location>
        <begin position="1"/>
        <end position="117"/>
    </location>
</feature>
<dbReference type="Pfam" id="PF09368">
    <property type="entry name" value="Sas10"/>
    <property type="match status" value="1"/>
</dbReference>
<dbReference type="VEuPathDB" id="FungiDB:CTRG_00495"/>